<reference evidence="1" key="1">
    <citation type="journal article" date="2014" name="Front. Microbiol.">
        <title>High frequency of phylogenetically diverse reductive dehalogenase-homologous genes in deep subseafloor sedimentary metagenomes.</title>
        <authorList>
            <person name="Kawai M."/>
            <person name="Futagami T."/>
            <person name="Toyoda A."/>
            <person name="Takaki Y."/>
            <person name="Nishi S."/>
            <person name="Hori S."/>
            <person name="Arai W."/>
            <person name="Tsubouchi T."/>
            <person name="Morono Y."/>
            <person name="Uchiyama I."/>
            <person name="Ito T."/>
            <person name="Fujiyama A."/>
            <person name="Inagaki F."/>
            <person name="Takami H."/>
        </authorList>
    </citation>
    <scope>NUCLEOTIDE SEQUENCE</scope>
    <source>
        <strain evidence="1">Expedition CK06-06</strain>
    </source>
</reference>
<accession>X1PGX2</accession>
<sequence>MSKELKIILRETPIGREETPWLDSQRERFAQVARECKEAFKDSKLKGAAKIQAMNAWMSERLKG</sequence>
<proteinExistence type="predicted"/>
<protein>
    <submittedName>
        <fullName evidence="1">Uncharacterized protein</fullName>
    </submittedName>
</protein>
<organism evidence="1">
    <name type="scientific">marine sediment metagenome</name>
    <dbReference type="NCBI Taxonomy" id="412755"/>
    <lineage>
        <taxon>unclassified sequences</taxon>
        <taxon>metagenomes</taxon>
        <taxon>ecological metagenomes</taxon>
    </lineage>
</organism>
<dbReference type="AlphaFoldDB" id="X1PGX2"/>
<evidence type="ECO:0000313" key="1">
    <source>
        <dbReference type="EMBL" id="GAI30144.1"/>
    </source>
</evidence>
<comment type="caution">
    <text evidence="1">The sequence shown here is derived from an EMBL/GenBank/DDBJ whole genome shotgun (WGS) entry which is preliminary data.</text>
</comment>
<name>X1PGX2_9ZZZZ</name>
<gene>
    <name evidence="1" type="ORF">S06H3_32555</name>
</gene>
<dbReference type="EMBL" id="BARV01019367">
    <property type="protein sequence ID" value="GAI30144.1"/>
    <property type="molecule type" value="Genomic_DNA"/>
</dbReference>